<accession>A0A0D0DGI4</accession>
<organism evidence="1 2">
    <name type="scientific">Paxillus rubicundulus Ve08.2h10</name>
    <dbReference type="NCBI Taxonomy" id="930991"/>
    <lineage>
        <taxon>Eukaryota</taxon>
        <taxon>Fungi</taxon>
        <taxon>Dikarya</taxon>
        <taxon>Basidiomycota</taxon>
        <taxon>Agaricomycotina</taxon>
        <taxon>Agaricomycetes</taxon>
        <taxon>Agaricomycetidae</taxon>
        <taxon>Boletales</taxon>
        <taxon>Paxilineae</taxon>
        <taxon>Paxillaceae</taxon>
        <taxon>Paxillus</taxon>
    </lineage>
</organism>
<dbReference type="InParanoid" id="A0A0D0DGI4"/>
<keyword evidence="2" id="KW-1185">Reference proteome</keyword>
<sequence>MAKAFQVMLEQFGLKHRVLAVNADNASANNTQTKMLACLNNSFQSVNHVHCYNHTHQLLAKTLLKPFSTSTAGSDPDLECEVTDDAEVLLILDDDLDLDTDSACEVDDIDDSIDKLQELDNVDHQRILNETVAVKATIAKVSTFCFHYH</sequence>
<proteinExistence type="predicted"/>
<name>A0A0D0DGI4_9AGAM</name>
<gene>
    <name evidence="1" type="ORF">PAXRUDRAFT_158873</name>
</gene>
<dbReference type="HOGENOM" id="CLU_1750288_0_0_1"/>
<protein>
    <submittedName>
        <fullName evidence="1">Uncharacterized protein</fullName>
    </submittedName>
</protein>
<dbReference type="AlphaFoldDB" id="A0A0D0DGI4"/>
<dbReference type="OrthoDB" id="3228311at2759"/>
<reference evidence="1 2" key="1">
    <citation type="submission" date="2014-04" db="EMBL/GenBank/DDBJ databases">
        <authorList>
            <consortium name="DOE Joint Genome Institute"/>
            <person name="Kuo A."/>
            <person name="Kohler A."/>
            <person name="Jargeat P."/>
            <person name="Nagy L.G."/>
            <person name="Floudas D."/>
            <person name="Copeland A."/>
            <person name="Barry K.W."/>
            <person name="Cichocki N."/>
            <person name="Veneault-Fourrey C."/>
            <person name="LaButti K."/>
            <person name="Lindquist E.A."/>
            <person name="Lipzen A."/>
            <person name="Lundell T."/>
            <person name="Morin E."/>
            <person name="Murat C."/>
            <person name="Sun H."/>
            <person name="Tunlid A."/>
            <person name="Henrissat B."/>
            <person name="Grigoriev I.V."/>
            <person name="Hibbett D.S."/>
            <person name="Martin F."/>
            <person name="Nordberg H.P."/>
            <person name="Cantor M.N."/>
            <person name="Hua S.X."/>
        </authorList>
    </citation>
    <scope>NUCLEOTIDE SEQUENCE [LARGE SCALE GENOMIC DNA]</scope>
    <source>
        <strain evidence="1 2">Ve08.2h10</strain>
    </source>
</reference>
<reference evidence="2" key="2">
    <citation type="submission" date="2015-01" db="EMBL/GenBank/DDBJ databases">
        <title>Evolutionary Origins and Diversification of the Mycorrhizal Mutualists.</title>
        <authorList>
            <consortium name="DOE Joint Genome Institute"/>
            <consortium name="Mycorrhizal Genomics Consortium"/>
            <person name="Kohler A."/>
            <person name="Kuo A."/>
            <person name="Nagy L.G."/>
            <person name="Floudas D."/>
            <person name="Copeland A."/>
            <person name="Barry K.W."/>
            <person name="Cichocki N."/>
            <person name="Veneault-Fourrey C."/>
            <person name="LaButti K."/>
            <person name="Lindquist E.A."/>
            <person name="Lipzen A."/>
            <person name="Lundell T."/>
            <person name="Morin E."/>
            <person name="Murat C."/>
            <person name="Riley R."/>
            <person name="Ohm R."/>
            <person name="Sun H."/>
            <person name="Tunlid A."/>
            <person name="Henrissat B."/>
            <person name="Grigoriev I.V."/>
            <person name="Hibbett D.S."/>
            <person name="Martin F."/>
        </authorList>
    </citation>
    <scope>NUCLEOTIDE SEQUENCE [LARGE SCALE GENOMIC DNA]</scope>
    <source>
        <strain evidence="2">Ve08.2h10</strain>
    </source>
</reference>
<dbReference type="Proteomes" id="UP000054538">
    <property type="component" value="Unassembled WGS sequence"/>
</dbReference>
<dbReference type="EMBL" id="KN826034">
    <property type="protein sequence ID" value="KIK80374.1"/>
    <property type="molecule type" value="Genomic_DNA"/>
</dbReference>
<evidence type="ECO:0000313" key="1">
    <source>
        <dbReference type="EMBL" id="KIK80374.1"/>
    </source>
</evidence>
<evidence type="ECO:0000313" key="2">
    <source>
        <dbReference type="Proteomes" id="UP000054538"/>
    </source>
</evidence>